<dbReference type="EMBL" id="AAKBQP010000002">
    <property type="protein sequence ID" value="ECQ6902040.1"/>
    <property type="molecule type" value="Genomic_DNA"/>
</dbReference>
<sequence>MLYWKDEDLVDINFTTQQLNNTTKIILNSCEELECMYLKINKNSVLNVYYQGENAKEKYKIEDEKIIKNNEEIILFLQENIKTDVFIIEHDYSILNIRLLKRAFKGLIISARYDAFGARMMSLLNTIYLSRLIGFKFGFIWDHKICQNAKDQYMSLDSADKIFDITFCNQHDYTYNNLPHTQPDLNDLIGFNAIEDGDKKPFYENYGYRNLYAYYLHLRFKEIKKDEYFQALKDLYHNLPFSQRYQNIIEKTNLIYKNIGNFIGMHFRGADVVNDLDIRVYALTSLSPYIFPLELAMEIIKKESYKTIVLFSSCNIVTNFVKEYFKKNNFNKIIYIANDFLDNTFSYAERDFFNFSLMQHADILYGSNESMFRALAANISYRNIQNNLVDHVFDLQSQYEIISSNIDNYNIDNLYKSASCIYLFIVASRLNLDNKIKLFWLQKGYKYDQENLSYGILIIENLLLQGHFNEAETELINIFHSKFKFFFQLLFSHFHKDEFFYQRKTFLQYTHINKPALSLMIYLVSLKEGSSSDITYFLYHILQKEMHGKQNILPLNHIEYIHRQLPYRLGKYIVKNSHSLYGYCKIFLKLVYMIKTYKNLSFLYDEDEVKKFKKEKKKNLFYKIGLIFMKADKNWYKLGYIKFYFVFKKIMKNKIEV</sequence>
<evidence type="ECO:0000313" key="1">
    <source>
        <dbReference type="EMBL" id="ECQ5548865.1"/>
    </source>
</evidence>
<name>A0A5Y9D7W5_CAMJU</name>
<gene>
    <name evidence="1" type="ORF">FZK93_01730</name>
    <name evidence="2" type="ORF">FZL41_01910</name>
</gene>
<evidence type="ECO:0000313" key="2">
    <source>
        <dbReference type="EMBL" id="ECQ6902040.1"/>
    </source>
</evidence>
<protein>
    <submittedName>
        <fullName evidence="1">Capsule biosynthesis protein CapA</fullName>
    </submittedName>
</protein>
<organism evidence="1">
    <name type="scientific">Campylobacter jejuni</name>
    <dbReference type="NCBI Taxonomy" id="197"/>
    <lineage>
        <taxon>Bacteria</taxon>
        <taxon>Pseudomonadati</taxon>
        <taxon>Campylobacterota</taxon>
        <taxon>Epsilonproteobacteria</taxon>
        <taxon>Campylobacterales</taxon>
        <taxon>Campylobacteraceae</taxon>
        <taxon>Campylobacter</taxon>
    </lineage>
</organism>
<dbReference type="RefSeq" id="WP_002878888.1">
    <property type="nucleotide sequence ID" value="NZ_AP028408.1"/>
</dbReference>
<accession>A0A5Y9D7W5</accession>
<proteinExistence type="predicted"/>
<dbReference type="EMBL" id="AAKBME010000003">
    <property type="protein sequence ID" value="ECQ5548865.1"/>
    <property type="molecule type" value="Genomic_DNA"/>
</dbReference>
<reference evidence="1" key="1">
    <citation type="submission" date="2019-08" db="EMBL/GenBank/DDBJ databases">
        <authorList>
            <person name="Ashton P.M."/>
            <person name="Dallman T."/>
            <person name="Nair S."/>
            <person name="De Pinna E."/>
            <person name="Peters T."/>
            <person name="Grant K."/>
        </authorList>
    </citation>
    <scope>NUCLEOTIDE SEQUENCE</scope>
    <source>
        <strain evidence="2">277683</strain>
        <strain evidence="1">277970</strain>
    </source>
</reference>
<dbReference type="AlphaFoldDB" id="A0A5Y9D7W5"/>
<comment type="caution">
    <text evidence="1">The sequence shown here is derived from an EMBL/GenBank/DDBJ whole genome shotgun (WGS) entry which is preliminary data.</text>
</comment>